<dbReference type="EMBL" id="JAJSOF020000025">
    <property type="protein sequence ID" value="KAJ4434764.1"/>
    <property type="molecule type" value="Genomic_DNA"/>
</dbReference>
<accession>A0ABQ8SLQ4</accession>
<protein>
    <recommendedName>
        <fullName evidence="3">Per a allergen</fullName>
    </recommendedName>
</protein>
<evidence type="ECO:0000313" key="1">
    <source>
        <dbReference type="EMBL" id="KAJ4434764.1"/>
    </source>
</evidence>
<sequence length="87" mass="9122">MAGLCEGGNEPPGSLKAIVVMVGGQQASQSCVAVKPASRPKFDLSVRSCVSVRSPEFECSGPQLGDLSSKFSGLSLKVWGSRYCELE</sequence>
<evidence type="ECO:0000313" key="2">
    <source>
        <dbReference type="Proteomes" id="UP001148838"/>
    </source>
</evidence>
<name>A0ABQ8SLQ4_PERAM</name>
<evidence type="ECO:0008006" key="3">
    <source>
        <dbReference type="Google" id="ProtNLM"/>
    </source>
</evidence>
<dbReference type="Proteomes" id="UP001148838">
    <property type="component" value="Unassembled WGS sequence"/>
</dbReference>
<proteinExistence type="predicted"/>
<comment type="caution">
    <text evidence="1">The sequence shown here is derived from an EMBL/GenBank/DDBJ whole genome shotgun (WGS) entry which is preliminary data.</text>
</comment>
<organism evidence="1 2">
    <name type="scientific">Periplaneta americana</name>
    <name type="common">American cockroach</name>
    <name type="synonym">Blatta americana</name>
    <dbReference type="NCBI Taxonomy" id="6978"/>
    <lineage>
        <taxon>Eukaryota</taxon>
        <taxon>Metazoa</taxon>
        <taxon>Ecdysozoa</taxon>
        <taxon>Arthropoda</taxon>
        <taxon>Hexapoda</taxon>
        <taxon>Insecta</taxon>
        <taxon>Pterygota</taxon>
        <taxon>Neoptera</taxon>
        <taxon>Polyneoptera</taxon>
        <taxon>Dictyoptera</taxon>
        <taxon>Blattodea</taxon>
        <taxon>Blattoidea</taxon>
        <taxon>Blattidae</taxon>
        <taxon>Blattinae</taxon>
        <taxon>Periplaneta</taxon>
    </lineage>
</organism>
<reference evidence="1 2" key="1">
    <citation type="journal article" date="2022" name="Allergy">
        <title>Genome assembly and annotation of Periplaneta americana reveal a comprehensive cockroach allergen profile.</title>
        <authorList>
            <person name="Wang L."/>
            <person name="Xiong Q."/>
            <person name="Saelim N."/>
            <person name="Wang L."/>
            <person name="Nong W."/>
            <person name="Wan A.T."/>
            <person name="Shi M."/>
            <person name="Liu X."/>
            <person name="Cao Q."/>
            <person name="Hui J.H.L."/>
            <person name="Sookrung N."/>
            <person name="Leung T.F."/>
            <person name="Tungtrongchitr A."/>
            <person name="Tsui S.K.W."/>
        </authorList>
    </citation>
    <scope>NUCLEOTIDE SEQUENCE [LARGE SCALE GENOMIC DNA]</scope>
    <source>
        <strain evidence="1">PWHHKU_190912</strain>
    </source>
</reference>
<keyword evidence="2" id="KW-1185">Reference proteome</keyword>
<gene>
    <name evidence="1" type="ORF">ANN_23334</name>
</gene>